<evidence type="ECO:0000256" key="5">
    <source>
        <dbReference type="SAM" id="MobiDB-lite"/>
    </source>
</evidence>
<feature type="compositionally biased region" description="Low complexity" evidence="5">
    <location>
        <begin position="209"/>
        <end position="226"/>
    </location>
</feature>
<evidence type="ECO:0000259" key="6">
    <source>
        <dbReference type="PROSITE" id="PS50994"/>
    </source>
</evidence>
<dbReference type="SUPFAM" id="SSF56672">
    <property type="entry name" value="DNA/RNA polymerases"/>
    <property type="match status" value="1"/>
</dbReference>
<dbReference type="InterPro" id="IPR036397">
    <property type="entry name" value="RNaseH_sf"/>
</dbReference>
<dbReference type="GO" id="GO:0004190">
    <property type="term" value="F:aspartic-type endopeptidase activity"/>
    <property type="evidence" value="ECO:0007669"/>
    <property type="project" value="UniProtKB-KW"/>
</dbReference>
<evidence type="ECO:0000256" key="4">
    <source>
        <dbReference type="ARBA" id="ARBA00022801"/>
    </source>
</evidence>
<dbReference type="InterPro" id="IPR012337">
    <property type="entry name" value="RNaseH-like_sf"/>
</dbReference>
<keyword evidence="1" id="KW-0645">Protease</keyword>
<protein>
    <submittedName>
        <fullName evidence="7">Retrovirus-related Pol polyprotein from transposon RE1</fullName>
    </submittedName>
</protein>
<dbReference type="Pfam" id="PF22936">
    <property type="entry name" value="Pol_BBD"/>
    <property type="match status" value="1"/>
</dbReference>
<dbReference type="InterPro" id="IPR054722">
    <property type="entry name" value="PolX-like_BBD"/>
</dbReference>
<keyword evidence="2" id="KW-0479">Metal-binding</keyword>
<dbReference type="InterPro" id="IPR001584">
    <property type="entry name" value="Integrase_cat-core"/>
</dbReference>
<dbReference type="PANTHER" id="PTHR42648:SF28">
    <property type="entry name" value="TRANSPOSON-ENCODED PROTEIN WITH RIBONUCLEASE H-LIKE AND RETROVIRUS ZINC FINGER-LIKE DOMAINS"/>
    <property type="match status" value="1"/>
</dbReference>
<evidence type="ECO:0000256" key="2">
    <source>
        <dbReference type="ARBA" id="ARBA00022723"/>
    </source>
</evidence>
<dbReference type="Gene3D" id="3.30.420.10">
    <property type="entry name" value="Ribonuclease H-like superfamily/Ribonuclease H"/>
    <property type="match status" value="1"/>
</dbReference>
<dbReference type="CDD" id="cd09272">
    <property type="entry name" value="RNase_HI_RT_Ty1"/>
    <property type="match status" value="1"/>
</dbReference>
<sequence>MTTKNQIFTSVISGSPMITSEKLVGSENYLSWSASVELWFMGQGYEDHLVTQEADIPEVDRVQWRKIDAQLCSVLWQSVDPRILLHLQAYKTCFKFWTQAKGLYTNDIQRLYKVASAIVHLSQQDLDLSTYIGQIASLKEQFLTVMPLTPDVGAQQTQLDKFFMVLTLIGLRPDLEPIRDQILGSSSVPSLDDVFARLLRISSTQTLPSDSASDSSVLVSQTTSRGGRSGTRGRGQRPHCTYCNKLGHTRDRCYQLHGRPPRTAHMAQSSDSPLPQPPSSSASQTSQASIASVAQPGNASACLTHTSSLGPWILDSGASDHLSGNKDLFSSITTTSDLPTVTLANGSQTVAKGIGLALPLPSLPLTSVLYTPECPFNLISISKITRTLNCSITFSDKFVTLQDRSTGKTIGIGRESQGLYHLTSDSSPAVCISTDAPLLIHNRLGHPSLSKFQKMVPRFSTLSSLPCESCQLGKHTRVSFPKRLNNRAKSPFELVHTDVWGPCRTASTLGFQYFVTFIDDYSRCTWLFLMKNRAELFSIFQKFYTEIQTQFNISIRVLRSDNAREYFSAQFTSFMSHHGILHQSSCAHTPQQNGVAERKNRHLVETARTLLLHSHVPFRFWGDAVLTACYLINRMPSSVLHDQIPHSLLFPDQPLYFLPPRVFGCTCFVHILTPGQDKLSAKAMKCLFLGYSRLQKGYRCYSLETHRYFISADVTFFEDSPFFSTTSESLPVSEVLPIPIVSPPDAMPLDHFRFIIVALVSLLLSLFLRHLLTHFLSLRLHLPRLCLLLMTYPLLFGKSTHEALSHPGWRQAMVDEMAALHSNGTWDLVVLPSGKSTVGCRWVYAVKVGPDGQIASVRLLLSMAAMCSWPLYQLDIKNAFLHGDLAEEVYMEQPPGFVAQGESGLVCRLRRSLYGLKQSPRAWFSRFSSVVQEFGMLRSTADHSVFYHHNSLGQCIYLVVYVDDIVITGSDQDGIQKLKQHLFTHFQTKDLGKLKYFLGIEIAQSSSGVVLSQRKYALDILEETGMLDCKPVDTPMDPNVKLVPGQGEPLGDPGRYRRLVGKLNYLTITRPDISFPYTRPRCIVENRGHTQVVGYTDADWAGSPTDRRSTSGYCVFIGGNLISWKSKKQDVVARSSAEAEYRAMALATCELIWLRHLLQELRFGKDEQMKLICDNQAALHIASNPVFHERTKHIEVDCHFIREKIASGCVATSFVNSNDQLADIFTKSLRGPRIKYICNKLGAYDVYAPA</sequence>
<dbReference type="FunFam" id="3.30.420.10:FF:000440">
    <property type="match status" value="1"/>
</dbReference>
<dbReference type="InterPro" id="IPR057670">
    <property type="entry name" value="SH3_retrovirus"/>
</dbReference>
<dbReference type="Proteomes" id="UP000288805">
    <property type="component" value="Unassembled WGS sequence"/>
</dbReference>
<dbReference type="PROSITE" id="PS50994">
    <property type="entry name" value="INTEGRASE"/>
    <property type="match status" value="1"/>
</dbReference>
<dbReference type="GO" id="GO:0046872">
    <property type="term" value="F:metal ion binding"/>
    <property type="evidence" value="ECO:0007669"/>
    <property type="project" value="UniProtKB-KW"/>
</dbReference>
<dbReference type="Pfam" id="PF07727">
    <property type="entry name" value="RVT_2"/>
    <property type="match status" value="1"/>
</dbReference>
<keyword evidence="4" id="KW-0378">Hydrolase</keyword>
<dbReference type="Pfam" id="PF00665">
    <property type="entry name" value="rve"/>
    <property type="match status" value="1"/>
</dbReference>
<dbReference type="Pfam" id="PF25597">
    <property type="entry name" value="SH3_retrovirus"/>
    <property type="match status" value="1"/>
</dbReference>
<dbReference type="InterPro" id="IPR025724">
    <property type="entry name" value="GAG-pre-integrase_dom"/>
</dbReference>
<dbReference type="InterPro" id="IPR043502">
    <property type="entry name" value="DNA/RNA_pol_sf"/>
</dbReference>
<evidence type="ECO:0000313" key="8">
    <source>
        <dbReference type="Proteomes" id="UP000288805"/>
    </source>
</evidence>
<dbReference type="GO" id="GO:0015074">
    <property type="term" value="P:DNA integration"/>
    <property type="evidence" value="ECO:0007669"/>
    <property type="project" value="InterPro"/>
</dbReference>
<gene>
    <name evidence="7" type="primary">RE1_589</name>
    <name evidence="7" type="ORF">CK203_052168</name>
</gene>
<feature type="region of interest" description="Disordered" evidence="5">
    <location>
        <begin position="254"/>
        <end position="290"/>
    </location>
</feature>
<evidence type="ECO:0000256" key="1">
    <source>
        <dbReference type="ARBA" id="ARBA00022670"/>
    </source>
</evidence>
<keyword evidence="3" id="KW-0064">Aspartyl protease</keyword>
<feature type="domain" description="Integrase catalytic" evidence="6">
    <location>
        <begin position="487"/>
        <end position="653"/>
    </location>
</feature>
<name>A0A438GA61_VITVI</name>
<dbReference type="SUPFAM" id="SSF53098">
    <property type="entry name" value="Ribonuclease H-like"/>
    <property type="match status" value="1"/>
</dbReference>
<organism evidence="7 8">
    <name type="scientific">Vitis vinifera</name>
    <name type="common">Grape</name>
    <dbReference type="NCBI Taxonomy" id="29760"/>
    <lineage>
        <taxon>Eukaryota</taxon>
        <taxon>Viridiplantae</taxon>
        <taxon>Streptophyta</taxon>
        <taxon>Embryophyta</taxon>
        <taxon>Tracheophyta</taxon>
        <taxon>Spermatophyta</taxon>
        <taxon>Magnoliopsida</taxon>
        <taxon>eudicotyledons</taxon>
        <taxon>Gunneridae</taxon>
        <taxon>Pentapetalae</taxon>
        <taxon>rosids</taxon>
        <taxon>Vitales</taxon>
        <taxon>Vitaceae</taxon>
        <taxon>Viteae</taxon>
        <taxon>Vitis</taxon>
    </lineage>
</organism>
<feature type="region of interest" description="Disordered" evidence="5">
    <location>
        <begin position="206"/>
        <end position="239"/>
    </location>
</feature>
<evidence type="ECO:0000256" key="3">
    <source>
        <dbReference type="ARBA" id="ARBA00022750"/>
    </source>
</evidence>
<proteinExistence type="predicted"/>
<evidence type="ECO:0000313" key="7">
    <source>
        <dbReference type="EMBL" id="RVW69058.1"/>
    </source>
</evidence>
<dbReference type="GO" id="GO:0003676">
    <property type="term" value="F:nucleic acid binding"/>
    <property type="evidence" value="ECO:0007669"/>
    <property type="project" value="InterPro"/>
</dbReference>
<dbReference type="InterPro" id="IPR013103">
    <property type="entry name" value="RVT_2"/>
</dbReference>
<dbReference type="GO" id="GO:0006508">
    <property type="term" value="P:proteolysis"/>
    <property type="evidence" value="ECO:0007669"/>
    <property type="project" value="UniProtKB-KW"/>
</dbReference>
<dbReference type="InterPro" id="IPR039537">
    <property type="entry name" value="Retrotran_Ty1/copia-like"/>
</dbReference>
<dbReference type="AlphaFoldDB" id="A0A438GA61"/>
<dbReference type="Pfam" id="PF13976">
    <property type="entry name" value="gag_pre-integrs"/>
    <property type="match status" value="1"/>
</dbReference>
<dbReference type="EMBL" id="QGNW01000510">
    <property type="protein sequence ID" value="RVW69058.1"/>
    <property type="molecule type" value="Genomic_DNA"/>
</dbReference>
<feature type="compositionally biased region" description="Low complexity" evidence="5">
    <location>
        <begin position="267"/>
        <end position="290"/>
    </location>
</feature>
<accession>A0A438GA61</accession>
<reference evidence="7 8" key="1">
    <citation type="journal article" date="2018" name="PLoS Genet.">
        <title>Population sequencing reveals clonal diversity and ancestral inbreeding in the grapevine cultivar Chardonnay.</title>
        <authorList>
            <person name="Roach M.J."/>
            <person name="Johnson D.L."/>
            <person name="Bohlmann J."/>
            <person name="van Vuuren H.J."/>
            <person name="Jones S.J."/>
            <person name="Pretorius I.S."/>
            <person name="Schmidt S.A."/>
            <person name="Borneman A.R."/>
        </authorList>
    </citation>
    <scope>NUCLEOTIDE SEQUENCE [LARGE SCALE GENOMIC DNA]</scope>
    <source>
        <strain evidence="8">cv. Chardonnay</strain>
        <tissue evidence="7">Leaf</tissue>
    </source>
</reference>
<dbReference type="PANTHER" id="PTHR42648">
    <property type="entry name" value="TRANSPOSASE, PUTATIVE-RELATED"/>
    <property type="match status" value="1"/>
</dbReference>
<comment type="caution">
    <text evidence="7">The sequence shown here is derived from an EMBL/GenBank/DDBJ whole genome shotgun (WGS) entry which is preliminary data.</text>
</comment>